<sequence>MGMVPLSQLAYGLSAAPQILCNPAQQVLAYTGFCPPSAPLPTCSSYPLPLQVGSVSPGGSLDPPLSEDLQPPNDPPLCAPAHFLPGEKPPPYTP</sequence>
<evidence type="ECO:0000256" key="6">
    <source>
        <dbReference type="SAM" id="MobiDB-lite"/>
    </source>
</evidence>
<organism evidence="7 8">
    <name type="scientific">Panthera tigris altaica</name>
    <name type="common">Siberian tiger</name>
    <dbReference type="NCBI Taxonomy" id="74533"/>
    <lineage>
        <taxon>Eukaryota</taxon>
        <taxon>Metazoa</taxon>
        <taxon>Chordata</taxon>
        <taxon>Craniata</taxon>
        <taxon>Vertebrata</taxon>
        <taxon>Euteleostomi</taxon>
        <taxon>Mammalia</taxon>
        <taxon>Eutheria</taxon>
        <taxon>Laurasiatheria</taxon>
        <taxon>Carnivora</taxon>
        <taxon>Feliformia</taxon>
        <taxon>Felidae</taxon>
        <taxon>Pantherinae</taxon>
        <taxon>Panthera</taxon>
    </lineage>
</organism>
<evidence type="ECO:0000313" key="8">
    <source>
        <dbReference type="Proteomes" id="UP000675900"/>
    </source>
</evidence>
<dbReference type="AlphaFoldDB" id="A0A8C9K9G1"/>
<dbReference type="GO" id="GO:0016020">
    <property type="term" value="C:membrane"/>
    <property type="evidence" value="ECO:0007669"/>
    <property type="project" value="UniProtKB-SubCell"/>
</dbReference>
<keyword evidence="5" id="KW-0472">Membrane</keyword>
<evidence type="ECO:0000256" key="1">
    <source>
        <dbReference type="ARBA" id="ARBA00004141"/>
    </source>
</evidence>
<feature type="region of interest" description="Disordered" evidence="6">
    <location>
        <begin position="54"/>
        <end position="94"/>
    </location>
</feature>
<keyword evidence="8" id="KW-1185">Reference proteome</keyword>
<evidence type="ECO:0000256" key="4">
    <source>
        <dbReference type="ARBA" id="ARBA00022989"/>
    </source>
</evidence>
<evidence type="ECO:0000256" key="5">
    <source>
        <dbReference type="ARBA" id="ARBA00023136"/>
    </source>
</evidence>
<dbReference type="GeneTree" id="ENSGT01030000236386"/>
<dbReference type="InterPro" id="IPR028014">
    <property type="entry name" value="TMEM255"/>
</dbReference>
<keyword evidence="4" id="KW-1133">Transmembrane helix</keyword>
<reference evidence="7" key="2">
    <citation type="submission" date="2025-09" db="UniProtKB">
        <authorList>
            <consortium name="Ensembl"/>
        </authorList>
    </citation>
    <scope>IDENTIFICATION</scope>
</reference>
<proteinExistence type="inferred from homology"/>
<dbReference type="Pfam" id="PF14967">
    <property type="entry name" value="FAM70"/>
    <property type="match status" value="1"/>
</dbReference>
<dbReference type="Ensembl" id="ENSPTIT00000023187.1">
    <property type="protein sequence ID" value="ENSPTIP00000018896.1"/>
    <property type="gene ID" value="ENSPTIG00000016882.1"/>
</dbReference>
<dbReference type="PANTHER" id="PTHR33721:SF3">
    <property type="entry name" value="TRANSMEMBRANE PROTEIN 255B"/>
    <property type="match status" value="1"/>
</dbReference>
<comment type="similarity">
    <text evidence="2">Belongs to the TMEM255 family.</text>
</comment>
<dbReference type="Proteomes" id="UP000675900">
    <property type="component" value="Unassembled WGS sequence"/>
</dbReference>
<name>A0A8C9K9G1_PANTA</name>
<evidence type="ECO:0000256" key="2">
    <source>
        <dbReference type="ARBA" id="ARBA00007903"/>
    </source>
</evidence>
<evidence type="ECO:0000256" key="3">
    <source>
        <dbReference type="ARBA" id="ARBA00022692"/>
    </source>
</evidence>
<comment type="subcellular location">
    <subcellularLocation>
        <location evidence="1">Membrane</location>
        <topology evidence="1">Multi-pass membrane protein</topology>
    </subcellularLocation>
</comment>
<evidence type="ECO:0000313" key="7">
    <source>
        <dbReference type="Ensembl" id="ENSPTIP00000018896.1"/>
    </source>
</evidence>
<accession>A0A8C9K9G1</accession>
<keyword evidence="3" id="KW-0812">Transmembrane</keyword>
<reference evidence="7" key="1">
    <citation type="submission" date="2025-08" db="UniProtKB">
        <authorList>
            <consortium name="Ensembl"/>
        </authorList>
    </citation>
    <scope>IDENTIFICATION</scope>
</reference>
<dbReference type="PANTHER" id="PTHR33721">
    <property type="entry name" value="TRANSMEMBRANE PROTEIN 255B-LIKE"/>
    <property type="match status" value="1"/>
</dbReference>
<protein>
    <submittedName>
        <fullName evidence="7">Uncharacterized protein</fullName>
    </submittedName>
</protein>